<dbReference type="Proteomes" id="UP001595798">
    <property type="component" value="Unassembled WGS sequence"/>
</dbReference>
<organism evidence="3 4">
    <name type="scientific">Marinobacter lacisalsi</name>
    <dbReference type="NCBI Taxonomy" id="475979"/>
    <lineage>
        <taxon>Bacteria</taxon>
        <taxon>Pseudomonadati</taxon>
        <taxon>Pseudomonadota</taxon>
        <taxon>Gammaproteobacteria</taxon>
        <taxon>Pseudomonadales</taxon>
        <taxon>Marinobacteraceae</taxon>
        <taxon>Marinobacter</taxon>
    </lineage>
</organism>
<comment type="caution">
    <text evidence="3">The sequence shown here is derived from an EMBL/GenBank/DDBJ whole genome shotgun (WGS) entry which is preliminary data.</text>
</comment>
<evidence type="ECO:0000256" key="1">
    <source>
        <dbReference type="SAM" id="MobiDB-lite"/>
    </source>
</evidence>
<feature type="domain" description="SPOR" evidence="2">
    <location>
        <begin position="84"/>
        <end position="163"/>
    </location>
</feature>
<evidence type="ECO:0000259" key="2">
    <source>
        <dbReference type="PROSITE" id="PS51724"/>
    </source>
</evidence>
<dbReference type="PANTHER" id="PTHR38687">
    <property type="entry name" value="CELL DIVISION PROTEIN DEDD-RELATED"/>
    <property type="match status" value="1"/>
</dbReference>
<dbReference type="Gene3D" id="3.30.70.1070">
    <property type="entry name" value="Sporulation related repeat"/>
    <property type="match status" value="1"/>
</dbReference>
<proteinExistence type="predicted"/>
<dbReference type="Pfam" id="PF05036">
    <property type="entry name" value="SPOR"/>
    <property type="match status" value="1"/>
</dbReference>
<protein>
    <submittedName>
        <fullName evidence="3">SPOR domain-containing protein</fullName>
    </submittedName>
</protein>
<accession>A0ABV8QJ47</accession>
<reference evidence="4" key="1">
    <citation type="journal article" date="2019" name="Int. J. Syst. Evol. Microbiol.">
        <title>The Global Catalogue of Microorganisms (GCM) 10K type strain sequencing project: providing services to taxonomists for standard genome sequencing and annotation.</title>
        <authorList>
            <consortium name="The Broad Institute Genomics Platform"/>
            <consortium name="The Broad Institute Genome Sequencing Center for Infectious Disease"/>
            <person name="Wu L."/>
            <person name="Ma J."/>
        </authorList>
    </citation>
    <scope>NUCLEOTIDE SEQUENCE [LARGE SCALE GENOMIC DNA]</scope>
    <source>
        <strain evidence="4">CECT 7297</strain>
    </source>
</reference>
<feature type="region of interest" description="Disordered" evidence="1">
    <location>
        <begin position="31"/>
        <end position="56"/>
    </location>
</feature>
<keyword evidence="4" id="KW-1185">Reference proteome</keyword>
<gene>
    <name evidence="3" type="ORF">ACFOZ5_08675</name>
</gene>
<evidence type="ECO:0000313" key="3">
    <source>
        <dbReference type="EMBL" id="MFC4259099.1"/>
    </source>
</evidence>
<dbReference type="InterPro" id="IPR036680">
    <property type="entry name" value="SPOR-like_sf"/>
</dbReference>
<sequence length="166" mass="18496">MRWILSLAVVGGFIGFIVYLNTLETDGNATSVTEQKPTVSQPAKPAPDADGDTAREQPKFKFYDMLPESEVVPPNVEEYAPSPDTQNFRYLVQAGSFRTEEDAERQRAQIAFQGLRASVSRADVEEGSTWYRVNVGPFDSRSQMNSAVDKLVAINIQPLVRKIPKE</sequence>
<evidence type="ECO:0000313" key="4">
    <source>
        <dbReference type="Proteomes" id="UP001595798"/>
    </source>
</evidence>
<feature type="compositionally biased region" description="Polar residues" evidence="1">
    <location>
        <begin position="31"/>
        <end position="41"/>
    </location>
</feature>
<dbReference type="InterPro" id="IPR007730">
    <property type="entry name" value="SPOR-like_dom"/>
</dbReference>
<dbReference type="PROSITE" id="PS51724">
    <property type="entry name" value="SPOR"/>
    <property type="match status" value="1"/>
</dbReference>
<dbReference type="InterPro" id="IPR052521">
    <property type="entry name" value="Cell_div_SPOR-domain"/>
</dbReference>
<dbReference type="RefSeq" id="WP_379886646.1">
    <property type="nucleotide sequence ID" value="NZ_JBHSDI010000012.1"/>
</dbReference>
<dbReference type="SUPFAM" id="SSF110997">
    <property type="entry name" value="Sporulation related repeat"/>
    <property type="match status" value="1"/>
</dbReference>
<dbReference type="EMBL" id="JBHSDI010000012">
    <property type="protein sequence ID" value="MFC4259099.1"/>
    <property type="molecule type" value="Genomic_DNA"/>
</dbReference>
<name>A0ABV8QJ47_9GAMM</name>